<dbReference type="Proteomes" id="UP000649328">
    <property type="component" value="Unassembled WGS sequence"/>
</dbReference>
<evidence type="ECO:0000313" key="1">
    <source>
        <dbReference type="EMBL" id="KAF8005236.1"/>
    </source>
</evidence>
<keyword evidence="2" id="KW-1185">Reference proteome</keyword>
<accession>A0A8H7GZ39</accession>
<sequence length="74" mass="8494">MNIKTYQAFAGSLYMIVTFRVGEFNLLGLIIKNRSTKFRELIETKSCVASFDSMLGLLVRKFGSESIINKFRYS</sequence>
<comment type="caution">
    <text evidence="1">The sequence shown here is derived from an EMBL/GenBank/DDBJ whole genome shotgun (WGS) entry which is preliminary data.</text>
</comment>
<reference evidence="1" key="1">
    <citation type="submission" date="2020-10" db="EMBL/GenBank/DDBJ databases">
        <title>The Whole-Genome Sequence of Metschnikowia persimmonesis, a Novel Endophytic Yeast Species Isolated from Medicinal Plant Diospyros kaki Thumb.</title>
        <authorList>
            <person name="Rahmat E."/>
            <person name="Kang Y."/>
        </authorList>
    </citation>
    <scope>NUCLEOTIDE SEQUENCE</scope>
    <source>
        <strain evidence="1">KIOM G15050</strain>
    </source>
</reference>
<proteinExistence type="predicted"/>
<protein>
    <submittedName>
        <fullName evidence="1">Uncharacterized protein</fullName>
    </submittedName>
</protein>
<gene>
    <name evidence="1" type="ORF">HF325_000693</name>
</gene>
<evidence type="ECO:0000313" key="2">
    <source>
        <dbReference type="Proteomes" id="UP000649328"/>
    </source>
</evidence>
<name>A0A8H7GZ39_9ASCO</name>
<organism evidence="1 2">
    <name type="scientific">Metschnikowia pulcherrima</name>
    <dbReference type="NCBI Taxonomy" id="27326"/>
    <lineage>
        <taxon>Eukaryota</taxon>
        <taxon>Fungi</taxon>
        <taxon>Dikarya</taxon>
        <taxon>Ascomycota</taxon>
        <taxon>Saccharomycotina</taxon>
        <taxon>Pichiomycetes</taxon>
        <taxon>Metschnikowiaceae</taxon>
        <taxon>Metschnikowia</taxon>
    </lineage>
</organism>
<dbReference type="EMBL" id="JACBPP010000001">
    <property type="protein sequence ID" value="KAF8005236.1"/>
    <property type="molecule type" value="Genomic_DNA"/>
</dbReference>
<dbReference type="AlphaFoldDB" id="A0A8H7GZ39"/>